<organism evidence="2 3">
    <name type="scientific">Pedobacter nutrimenti</name>
    <dbReference type="NCBI Taxonomy" id="1241337"/>
    <lineage>
        <taxon>Bacteria</taxon>
        <taxon>Pseudomonadati</taxon>
        <taxon>Bacteroidota</taxon>
        <taxon>Sphingobacteriia</taxon>
        <taxon>Sphingobacteriales</taxon>
        <taxon>Sphingobacteriaceae</taxon>
        <taxon>Pedobacter</taxon>
    </lineage>
</organism>
<dbReference type="RefSeq" id="WP_110830103.1">
    <property type="nucleotide sequence ID" value="NZ_QKLU01000003.1"/>
</dbReference>
<evidence type="ECO:0000256" key="1">
    <source>
        <dbReference type="SAM" id="SignalP"/>
    </source>
</evidence>
<dbReference type="InterPro" id="IPR021109">
    <property type="entry name" value="Peptidase_aspartic_dom_sf"/>
</dbReference>
<reference evidence="2 3" key="1">
    <citation type="submission" date="2018-06" db="EMBL/GenBank/DDBJ databases">
        <title>Genomic Encyclopedia of Archaeal and Bacterial Type Strains, Phase II (KMG-II): from individual species to whole genera.</title>
        <authorList>
            <person name="Goeker M."/>
        </authorList>
    </citation>
    <scope>NUCLEOTIDE SEQUENCE [LARGE SCALE GENOMIC DNA]</scope>
    <source>
        <strain evidence="2 3">DSM 27372</strain>
    </source>
</reference>
<evidence type="ECO:0000313" key="2">
    <source>
        <dbReference type="EMBL" id="PYF75082.1"/>
    </source>
</evidence>
<dbReference type="EMBL" id="QKLU01000003">
    <property type="protein sequence ID" value="PYF75082.1"/>
    <property type="molecule type" value="Genomic_DNA"/>
</dbReference>
<feature type="chain" id="PRO_5016325878" description="Aspartyl protease" evidence="1">
    <location>
        <begin position="19"/>
        <end position="395"/>
    </location>
</feature>
<keyword evidence="3" id="KW-1185">Reference proteome</keyword>
<name>A0A318UFA8_9SPHI</name>
<dbReference type="Proteomes" id="UP000248198">
    <property type="component" value="Unassembled WGS sequence"/>
</dbReference>
<evidence type="ECO:0008006" key="4">
    <source>
        <dbReference type="Google" id="ProtNLM"/>
    </source>
</evidence>
<feature type="signal peptide" evidence="1">
    <location>
        <begin position="1"/>
        <end position="18"/>
    </location>
</feature>
<proteinExistence type="predicted"/>
<dbReference type="OrthoDB" id="5166556at2"/>
<dbReference type="Gene3D" id="2.40.70.10">
    <property type="entry name" value="Acid Proteases"/>
    <property type="match status" value="1"/>
</dbReference>
<comment type="caution">
    <text evidence="2">The sequence shown here is derived from an EMBL/GenBank/DDBJ whole genome shotgun (WGS) entry which is preliminary data.</text>
</comment>
<accession>A0A318UFA8</accession>
<evidence type="ECO:0000313" key="3">
    <source>
        <dbReference type="Proteomes" id="UP000248198"/>
    </source>
</evidence>
<sequence length="395" mass="45149">MKYIFLFCFFLGLTPVFAQSKLPVIRATSNKVAINDGGYLDKNRWTLSPAAKPDVFTADRTRETKWVTFYTDLDSIRIKVKPGSSTDFVILLNGKDSCYTRVVSAIGPQNLVRSPKITHDTIPFTLTAYNAIKVKAIVNDTDTLMVHFDVGSFDFRFTKDAILKKTKLLSGQPEALAGKVNPNYNKLNKVFKVQMGNITFNEPEIVPTGFTAREMDGRFGWNLFEGKQVEINYDLNAIIVHSRLPKALKGYHKQKIEFIQSFVCVKGSFEIGQKKYTGNFLFDTGSDQALIVDSTWASKQHFPKDLKLIKTSALKDPRGVKYETRIVLAPRYKINNFELSNIPVYMLGSQNPTRFEINFLGNDLLKRFNIVLDFEQDYLYMKPNKLWEVKYRESS</sequence>
<protein>
    <recommendedName>
        <fullName evidence="4">Aspartyl protease</fullName>
    </recommendedName>
</protein>
<dbReference type="AlphaFoldDB" id="A0A318UFA8"/>
<gene>
    <name evidence="2" type="ORF">B0O44_103529</name>
</gene>
<keyword evidence="1" id="KW-0732">Signal</keyword>